<evidence type="ECO:0000256" key="6">
    <source>
        <dbReference type="SAM" id="MobiDB-lite"/>
    </source>
</evidence>
<feature type="region of interest" description="Disordered" evidence="6">
    <location>
        <begin position="181"/>
        <end position="210"/>
    </location>
</feature>
<dbReference type="PANTHER" id="PTHR12196:SF2">
    <property type="entry name" value="DIPHTHINE--AMMONIA LIGASE"/>
    <property type="match status" value="1"/>
</dbReference>
<dbReference type="GeneID" id="19172872"/>
<dbReference type="AlphaFoldDB" id="W9YA78"/>
<comment type="caution">
    <text evidence="8">The sequence shown here is derived from an EMBL/GenBank/DDBJ whole genome shotgun (WGS) entry which is preliminary data.</text>
</comment>
<feature type="compositionally biased region" description="Acidic residues" evidence="6">
    <location>
        <begin position="937"/>
        <end position="951"/>
    </location>
</feature>
<dbReference type="eggNOG" id="KOG2317">
    <property type="taxonomic scope" value="Eukaryota"/>
</dbReference>
<dbReference type="InterPro" id="IPR014729">
    <property type="entry name" value="Rossmann-like_a/b/a_fold"/>
</dbReference>
<dbReference type="InterPro" id="IPR035959">
    <property type="entry name" value="RutC-like_sf"/>
</dbReference>
<feature type="compositionally biased region" description="Basic and acidic residues" evidence="6">
    <location>
        <begin position="195"/>
        <end position="210"/>
    </location>
</feature>
<dbReference type="InterPro" id="IPR002761">
    <property type="entry name" value="Diphthami_syn_dom"/>
</dbReference>
<name>W9YA78_9EURO</name>
<evidence type="ECO:0000256" key="4">
    <source>
        <dbReference type="ARBA" id="ARBA00031552"/>
    </source>
</evidence>
<dbReference type="GO" id="GO:0017178">
    <property type="term" value="F:diphthine-ammonia ligase activity"/>
    <property type="evidence" value="ECO:0007669"/>
    <property type="project" value="UniProtKB-EC"/>
</dbReference>
<feature type="compositionally biased region" description="Basic and acidic residues" evidence="6">
    <location>
        <begin position="1"/>
        <end position="19"/>
    </location>
</feature>
<feature type="region of interest" description="Disordered" evidence="6">
    <location>
        <begin position="937"/>
        <end position="962"/>
    </location>
</feature>
<evidence type="ECO:0000256" key="3">
    <source>
        <dbReference type="ARBA" id="ARBA00029814"/>
    </source>
</evidence>
<dbReference type="RefSeq" id="XP_007737072.1">
    <property type="nucleotide sequence ID" value="XM_007738882.1"/>
</dbReference>
<dbReference type="Gene3D" id="3.40.50.620">
    <property type="entry name" value="HUPs"/>
    <property type="match status" value="1"/>
</dbReference>
<dbReference type="SUPFAM" id="SSF55298">
    <property type="entry name" value="YjgF-like"/>
    <property type="match status" value="2"/>
</dbReference>
<evidence type="ECO:0000256" key="2">
    <source>
        <dbReference type="ARBA" id="ARBA00018426"/>
    </source>
</evidence>
<dbReference type="Pfam" id="PF01902">
    <property type="entry name" value="Diphthami_syn_2"/>
    <property type="match status" value="1"/>
</dbReference>
<dbReference type="PANTHER" id="PTHR12196">
    <property type="entry name" value="DOMAIN OF UNKNOWN FUNCTION 71 DUF71 -CONTAINING PROTEIN"/>
    <property type="match status" value="1"/>
</dbReference>
<keyword evidence="9" id="KW-1185">Reference proteome</keyword>
<dbReference type="Proteomes" id="UP000019478">
    <property type="component" value="Unassembled WGS sequence"/>
</dbReference>
<feature type="region of interest" description="Disordered" evidence="6">
    <location>
        <begin position="1"/>
        <end position="33"/>
    </location>
</feature>
<reference evidence="8 9" key="1">
    <citation type="submission" date="2013-03" db="EMBL/GenBank/DDBJ databases">
        <title>The Genome Sequence of Capronia epimyces CBS 606.96.</title>
        <authorList>
            <consortium name="The Broad Institute Genomics Platform"/>
            <person name="Cuomo C."/>
            <person name="de Hoog S."/>
            <person name="Gorbushina A."/>
            <person name="Walker B."/>
            <person name="Young S.K."/>
            <person name="Zeng Q."/>
            <person name="Gargeya S."/>
            <person name="Fitzgerald M."/>
            <person name="Haas B."/>
            <person name="Abouelleil A."/>
            <person name="Allen A.W."/>
            <person name="Alvarado L."/>
            <person name="Arachchi H.M."/>
            <person name="Berlin A.M."/>
            <person name="Chapman S.B."/>
            <person name="Gainer-Dewar J."/>
            <person name="Goldberg J."/>
            <person name="Griggs A."/>
            <person name="Gujja S."/>
            <person name="Hansen M."/>
            <person name="Howarth C."/>
            <person name="Imamovic A."/>
            <person name="Ireland A."/>
            <person name="Larimer J."/>
            <person name="McCowan C."/>
            <person name="Murphy C."/>
            <person name="Pearson M."/>
            <person name="Poon T.W."/>
            <person name="Priest M."/>
            <person name="Roberts A."/>
            <person name="Saif S."/>
            <person name="Shea T."/>
            <person name="Sisk P."/>
            <person name="Sykes S."/>
            <person name="Wortman J."/>
            <person name="Nusbaum C."/>
            <person name="Birren B."/>
        </authorList>
    </citation>
    <scope>NUCLEOTIDE SEQUENCE [LARGE SCALE GENOMIC DNA]</scope>
    <source>
        <strain evidence="8 9">CBS 606.96</strain>
    </source>
</reference>
<evidence type="ECO:0000313" key="8">
    <source>
        <dbReference type="EMBL" id="EXJ79284.1"/>
    </source>
</evidence>
<dbReference type="eggNOG" id="KOG2316">
    <property type="taxonomic scope" value="Eukaryota"/>
</dbReference>
<dbReference type="Gene3D" id="3.30.1330.40">
    <property type="entry name" value="RutC-like"/>
    <property type="match status" value="2"/>
</dbReference>
<dbReference type="InterPro" id="IPR030662">
    <property type="entry name" value="DPH6/MJ0570"/>
</dbReference>
<evidence type="ECO:0000256" key="5">
    <source>
        <dbReference type="ARBA" id="ARBA00048108"/>
    </source>
</evidence>
<proteinExistence type="predicted"/>
<organism evidence="8 9">
    <name type="scientific">Capronia epimyces CBS 606.96</name>
    <dbReference type="NCBI Taxonomy" id="1182542"/>
    <lineage>
        <taxon>Eukaryota</taxon>
        <taxon>Fungi</taxon>
        <taxon>Dikarya</taxon>
        <taxon>Ascomycota</taxon>
        <taxon>Pezizomycotina</taxon>
        <taxon>Eurotiomycetes</taxon>
        <taxon>Chaetothyriomycetidae</taxon>
        <taxon>Chaetothyriales</taxon>
        <taxon>Herpotrichiellaceae</taxon>
        <taxon>Capronia</taxon>
    </lineage>
</organism>
<sequence length="1011" mass="110045">MKMEKEMEMRTEMGSKTEMKTSMSMSKSEFKPESDPLNVIALISGGKDSLYSLLHCLENGHKIVALANLYPRARARSASASASHSHSHSPAHSQAKKEEKQEKENEQKEKKDVLLHEGLDGITKDEDQDHGEDEDLNSFMYQTVGYSMIPLYAECLGLPLYRRQITGSAVQTGRYYDTSSLSTATGIETNTETESESKTETETETEKSLDETEDLLPLLQEILHKHPAANALCSGAILSTYQRTRVESVAVRLGLTPLAYLWQYPALPPPVGRDDSLTGLLDDMAAAGCDARIIKIASGGIKESLLWSNVADADSRTRSRLVTGFRPFFPDREFWLRGAVLGEGGEYETLAINGPRRLWKKRIAMSEETSSSSSSTIVGDGGVSYVRLGRAMTVQNQPESTEQDEGSIRVPRAWDPQFEGVATKVQSMLSVSGPSASDRGDGLEHGSKPFPPAAMQLSQNLTSTCLTISNITAQPSTVVGVSVTDVSSTPTVQMQQICAKLNSLIDAIPAPSHGLGLPWKPTSSDIVFAALLLKDISHFGAINAVYSTLFRSGEPNPPARVTLACDLPAGIEVSLSVILDLRPRGSRRGLHVQSRSYWAPANIGPYSQAICVPLKAPQDSPVNVNVHDAELVEVVHVAGQIPLIPQSMQVLSGSFLEQAVLSLQHLWRVGQERGVDLWPWGVAFLQHDEDIPTRADQASKVWQQVNQIGTRPAKDTSTTDSSEDEDGLDAWDRAYNRGSTYEATVGEHLHVLPKPSAFKETSSGSRFVPPFIAAEVVSLPRAATVEWWSLGLANLLQLPGSVPRAYTSRRRYTWGSIGTISFQLRQQEQEQEQSLSRMTDTTIHLVTVLIHLPASLATSDAVDAETVERDVIDMFSSGPDQPALPPVEVAHGTAFISAADQDQTQWCKQALFANLTVVPCKSVYGSAGLTTSDLAWEGEGEGEEEKDEYQSGEDLQSTLKAKRASKKLKAEETWCTGMQNDAAPSCQPLAAALTLSLRVEHGSQSSRFGSG</sequence>
<feature type="region of interest" description="Disordered" evidence="6">
    <location>
        <begin position="77"/>
        <end position="133"/>
    </location>
</feature>
<dbReference type="GO" id="GO:0017183">
    <property type="term" value="P:protein histidyl modification to diphthamide"/>
    <property type="evidence" value="ECO:0007669"/>
    <property type="project" value="TreeGrafter"/>
</dbReference>
<dbReference type="EC" id="6.3.1.14" evidence="1"/>
<dbReference type="OrthoDB" id="686384at2759"/>
<accession>W9YA78</accession>
<evidence type="ECO:0000259" key="7">
    <source>
        <dbReference type="Pfam" id="PF01902"/>
    </source>
</evidence>
<dbReference type="SUPFAM" id="SSF52402">
    <property type="entry name" value="Adenine nucleotide alpha hydrolases-like"/>
    <property type="match status" value="1"/>
</dbReference>
<evidence type="ECO:0000313" key="9">
    <source>
        <dbReference type="Proteomes" id="UP000019478"/>
    </source>
</evidence>
<dbReference type="EMBL" id="AMGY01000008">
    <property type="protein sequence ID" value="EXJ79284.1"/>
    <property type="molecule type" value="Genomic_DNA"/>
</dbReference>
<feature type="compositionally biased region" description="Low complexity" evidence="6">
    <location>
        <begin position="77"/>
        <end position="93"/>
    </location>
</feature>
<dbReference type="CDD" id="cd01994">
    <property type="entry name" value="AANH_PF0828-like"/>
    <property type="match status" value="1"/>
</dbReference>
<feature type="region of interest" description="Disordered" evidence="6">
    <location>
        <begin position="705"/>
        <end position="728"/>
    </location>
</feature>
<gene>
    <name evidence="8" type="ORF">A1O3_08786</name>
</gene>
<dbReference type="HOGENOM" id="CLU_010289_2_0_1"/>
<protein>
    <recommendedName>
        <fullName evidence="2">Diphthine--ammonia ligase</fullName>
        <ecNumber evidence="1">6.3.1.14</ecNumber>
    </recommendedName>
    <alternativeName>
        <fullName evidence="3">Diphthamide synthase</fullName>
    </alternativeName>
    <alternativeName>
        <fullName evidence="4">Diphthamide synthetase</fullName>
    </alternativeName>
</protein>
<evidence type="ECO:0000256" key="1">
    <source>
        <dbReference type="ARBA" id="ARBA00012089"/>
    </source>
</evidence>
<feature type="compositionally biased region" description="Basic and acidic residues" evidence="6">
    <location>
        <begin position="95"/>
        <end position="127"/>
    </location>
</feature>
<dbReference type="CDD" id="cd06156">
    <property type="entry name" value="eu_AANH_C_2"/>
    <property type="match status" value="1"/>
</dbReference>
<dbReference type="STRING" id="1182542.W9YA78"/>
<comment type="catalytic activity">
    <reaction evidence="5">
        <text>diphthine-[translation elongation factor 2] + NH4(+) + ATP = diphthamide-[translation elongation factor 2] + AMP + diphosphate + H(+)</text>
        <dbReference type="Rhea" id="RHEA:19753"/>
        <dbReference type="Rhea" id="RHEA-COMP:10172"/>
        <dbReference type="Rhea" id="RHEA-COMP:10174"/>
        <dbReference type="ChEBI" id="CHEBI:15378"/>
        <dbReference type="ChEBI" id="CHEBI:16692"/>
        <dbReference type="ChEBI" id="CHEBI:28938"/>
        <dbReference type="ChEBI" id="CHEBI:30616"/>
        <dbReference type="ChEBI" id="CHEBI:33019"/>
        <dbReference type="ChEBI" id="CHEBI:82696"/>
        <dbReference type="ChEBI" id="CHEBI:456215"/>
        <dbReference type="EC" id="6.3.1.14"/>
    </reaction>
</comment>
<dbReference type="Gene3D" id="3.90.1490.10">
    <property type="entry name" value="putative n-type atp pyrophosphatase, domain 2"/>
    <property type="match status" value="1"/>
</dbReference>
<feature type="domain" description="Diphthamide synthase" evidence="7">
    <location>
        <begin position="211"/>
        <end position="264"/>
    </location>
</feature>